<dbReference type="GO" id="GO:0048495">
    <property type="term" value="F:Roundabout binding"/>
    <property type="evidence" value="ECO:0007669"/>
    <property type="project" value="TreeGrafter"/>
</dbReference>
<dbReference type="SMART" id="SM00181">
    <property type="entry name" value="EGF"/>
    <property type="match status" value="1"/>
</dbReference>
<dbReference type="EMBL" id="MKHE01000025">
    <property type="protein sequence ID" value="OWK02343.1"/>
    <property type="molecule type" value="Genomic_DNA"/>
</dbReference>
<keyword evidence="2" id="KW-0433">Leucine-rich repeat</keyword>
<dbReference type="GO" id="GO:0008201">
    <property type="term" value="F:heparin binding"/>
    <property type="evidence" value="ECO:0007669"/>
    <property type="project" value="TreeGrafter"/>
</dbReference>
<comment type="caution">
    <text evidence="5">Lacks conserved residue(s) required for the propagation of feature annotation.</text>
</comment>
<dbReference type="InterPro" id="IPR000483">
    <property type="entry name" value="Cys-rich_flank_reg_C"/>
</dbReference>
<evidence type="ECO:0000256" key="4">
    <source>
        <dbReference type="ARBA" id="ARBA00022737"/>
    </source>
</evidence>
<sequence>MEGLPRVLLCVLHQLNHITLHGNDISSVPEGSFNDLTSLSHLALGTNPLHCDCSLRWLSEWVKAGYKEPGIARCSSPEPMADRLLLTTPTHRFQCKGPVDINIVAKCDPCLSSPCKNNGTCSRDPAELYRCACPYGYKDKPRSPLRETCDGHEKQRTDATLPSGCWRPDLRLQS</sequence>
<keyword evidence="4" id="KW-0677">Repeat</keyword>
<dbReference type="AlphaFoldDB" id="A0A212C8L6"/>
<dbReference type="SMART" id="SM00082">
    <property type="entry name" value="LRRCT"/>
    <property type="match status" value="1"/>
</dbReference>
<evidence type="ECO:0000313" key="8">
    <source>
        <dbReference type="Proteomes" id="UP000242450"/>
    </source>
</evidence>
<dbReference type="Proteomes" id="UP000242450">
    <property type="component" value="Chromosome 25"/>
</dbReference>
<keyword evidence="3" id="KW-0732">Signal</keyword>
<evidence type="ECO:0000259" key="6">
    <source>
        <dbReference type="PROSITE" id="PS50026"/>
    </source>
</evidence>
<dbReference type="Gene3D" id="2.10.25.10">
    <property type="entry name" value="Laminin"/>
    <property type="match status" value="1"/>
</dbReference>
<dbReference type="Pfam" id="PF00008">
    <property type="entry name" value="EGF"/>
    <property type="match status" value="1"/>
</dbReference>
<reference evidence="7 8" key="1">
    <citation type="journal article" date="2018" name="Mol. Genet. Genomics">
        <title>The red deer Cervus elaphus genome CerEla1.0: sequencing, annotating, genes, and chromosomes.</title>
        <authorList>
            <person name="Bana N.A."/>
            <person name="Nyiri A."/>
            <person name="Nagy J."/>
            <person name="Frank K."/>
            <person name="Nagy T."/>
            <person name="Steger V."/>
            <person name="Schiller M."/>
            <person name="Lakatos P."/>
            <person name="Sugar L."/>
            <person name="Horn P."/>
            <person name="Barta E."/>
            <person name="Orosz L."/>
        </authorList>
    </citation>
    <scope>NUCLEOTIDE SEQUENCE [LARGE SCALE GENOMIC DNA]</scope>
    <source>
        <strain evidence="7">Hungarian</strain>
    </source>
</reference>
<dbReference type="GO" id="GO:0050919">
    <property type="term" value="P:negative chemotaxis"/>
    <property type="evidence" value="ECO:0007669"/>
    <property type="project" value="TreeGrafter"/>
</dbReference>
<dbReference type="FunFam" id="2.10.25.10:FF:000063">
    <property type="entry name" value="Slit guidance ligand 2"/>
    <property type="match status" value="1"/>
</dbReference>
<comment type="caution">
    <text evidence="7">The sequence shown here is derived from an EMBL/GenBank/DDBJ whole genome shotgun (WGS) entry which is preliminary data.</text>
</comment>
<proteinExistence type="predicted"/>
<dbReference type="GO" id="GO:0007411">
    <property type="term" value="P:axon guidance"/>
    <property type="evidence" value="ECO:0007669"/>
    <property type="project" value="TreeGrafter"/>
</dbReference>
<keyword evidence="8" id="KW-1185">Reference proteome</keyword>
<dbReference type="Gene3D" id="3.80.10.10">
    <property type="entry name" value="Ribonuclease Inhibitor"/>
    <property type="match status" value="1"/>
</dbReference>
<dbReference type="SUPFAM" id="SSF52058">
    <property type="entry name" value="L domain-like"/>
    <property type="match status" value="1"/>
</dbReference>
<keyword evidence="1 5" id="KW-0245">EGF-like domain</keyword>
<accession>A0A212C8L6</accession>
<dbReference type="Pfam" id="PF01463">
    <property type="entry name" value="LRRCT"/>
    <property type="match status" value="1"/>
</dbReference>
<dbReference type="PANTHER" id="PTHR45836">
    <property type="entry name" value="SLIT HOMOLOG"/>
    <property type="match status" value="1"/>
</dbReference>
<evidence type="ECO:0000256" key="2">
    <source>
        <dbReference type="ARBA" id="ARBA00022614"/>
    </source>
</evidence>
<dbReference type="PANTHER" id="PTHR45836:SF9">
    <property type="entry name" value="SLIT HOMOLOG 3 PROTEIN"/>
    <property type="match status" value="1"/>
</dbReference>
<dbReference type="OrthoDB" id="283575at2759"/>
<dbReference type="InterPro" id="IPR000742">
    <property type="entry name" value="EGF"/>
</dbReference>
<dbReference type="PROSITE" id="PS50026">
    <property type="entry name" value="EGF_3"/>
    <property type="match status" value="1"/>
</dbReference>
<name>A0A212C8L6_CEREH</name>
<dbReference type="SUPFAM" id="SSF57196">
    <property type="entry name" value="EGF/Laminin"/>
    <property type="match status" value="1"/>
</dbReference>
<dbReference type="InterPro" id="IPR051355">
    <property type="entry name" value="Notch/Slit_guidance"/>
</dbReference>
<dbReference type="InterPro" id="IPR032675">
    <property type="entry name" value="LRR_dom_sf"/>
</dbReference>
<feature type="domain" description="EGF-like" evidence="6">
    <location>
        <begin position="108"/>
        <end position="150"/>
    </location>
</feature>
<evidence type="ECO:0000256" key="3">
    <source>
        <dbReference type="ARBA" id="ARBA00022729"/>
    </source>
</evidence>
<protein>
    <submittedName>
        <fullName evidence="7">SLIT3</fullName>
    </submittedName>
</protein>
<evidence type="ECO:0000313" key="7">
    <source>
        <dbReference type="EMBL" id="OWK02343.1"/>
    </source>
</evidence>
<evidence type="ECO:0000256" key="1">
    <source>
        <dbReference type="ARBA" id="ARBA00022536"/>
    </source>
</evidence>
<evidence type="ECO:0000256" key="5">
    <source>
        <dbReference type="PROSITE-ProRule" id="PRU00076"/>
    </source>
</evidence>
<gene>
    <name evidence="7" type="ORF">Celaphus_00017862</name>
</gene>
<organism evidence="7 8">
    <name type="scientific">Cervus elaphus hippelaphus</name>
    <name type="common">European red deer</name>
    <dbReference type="NCBI Taxonomy" id="46360"/>
    <lineage>
        <taxon>Eukaryota</taxon>
        <taxon>Metazoa</taxon>
        <taxon>Chordata</taxon>
        <taxon>Craniata</taxon>
        <taxon>Vertebrata</taxon>
        <taxon>Euteleostomi</taxon>
        <taxon>Mammalia</taxon>
        <taxon>Eutheria</taxon>
        <taxon>Laurasiatheria</taxon>
        <taxon>Artiodactyla</taxon>
        <taxon>Ruminantia</taxon>
        <taxon>Pecora</taxon>
        <taxon>Cervidae</taxon>
        <taxon>Cervinae</taxon>
        <taxon>Cervus</taxon>
    </lineage>
</organism>